<comment type="function">
    <text evidence="5">May play the central regulatory role in sporulation. It may be an element of the effector pathway responsible for the activation of sporulation genes in response to nutritional stress. Spo0A may act in concert with spo0H (a sigma factor) to control the expression of some genes that are critical to the sporulation process.</text>
</comment>
<dbReference type="Pfam" id="PF00072">
    <property type="entry name" value="Response_reg"/>
    <property type="match status" value="1"/>
</dbReference>
<dbReference type="PANTHER" id="PTHR48111">
    <property type="entry name" value="REGULATOR OF RPOS"/>
    <property type="match status" value="1"/>
</dbReference>
<feature type="domain" description="OmpR/PhoB-type" evidence="9">
    <location>
        <begin position="133"/>
        <end position="233"/>
    </location>
</feature>
<dbReference type="GO" id="GO:0000156">
    <property type="term" value="F:phosphorelay response regulator activity"/>
    <property type="evidence" value="ECO:0007669"/>
    <property type="project" value="TreeGrafter"/>
</dbReference>
<dbReference type="Gene3D" id="1.10.10.10">
    <property type="entry name" value="Winged helix-like DNA-binding domain superfamily/Winged helix DNA-binding domain"/>
    <property type="match status" value="1"/>
</dbReference>
<feature type="domain" description="Response regulatory" evidence="8">
    <location>
        <begin position="14"/>
        <end position="127"/>
    </location>
</feature>
<dbReference type="GO" id="GO:0006355">
    <property type="term" value="P:regulation of DNA-templated transcription"/>
    <property type="evidence" value="ECO:0007669"/>
    <property type="project" value="InterPro"/>
</dbReference>
<dbReference type="SMART" id="SM00448">
    <property type="entry name" value="REC"/>
    <property type="match status" value="1"/>
</dbReference>
<dbReference type="SMART" id="SM00862">
    <property type="entry name" value="Trans_reg_C"/>
    <property type="match status" value="1"/>
</dbReference>
<dbReference type="SUPFAM" id="SSF46894">
    <property type="entry name" value="C-terminal effector domain of the bipartite response regulators"/>
    <property type="match status" value="1"/>
</dbReference>
<evidence type="ECO:0000313" key="11">
    <source>
        <dbReference type="Proteomes" id="UP000306509"/>
    </source>
</evidence>
<dbReference type="PANTHER" id="PTHR48111:SF73">
    <property type="entry name" value="ALKALINE PHOSPHATASE SYNTHESIS TRANSCRIPTIONAL REGULATORY PROTEIN PHOP"/>
    <property type="match status" value="1"/>
</dbReference>
<evidence type="ECO:0000256" key="2">
    <source>
        <dbReference type="ARBA" id="ARBA00023015"/>
    </source>
</evidence>
<dbReference type="SUPFAM" id="SSF52172">
    <property type="entry name" value="CheY-like"/>
    <property type="match status" value="1"/>
</dbReference>
<keyword evidence="3 7" id="KW-0238">DNA-binding</keyword>
<dbReference type="PROSITE" id="PS50110">
    <property type="entry name" value="RESPONSE_REGULATORY"/>
    <property type="match status" value="1"/>
</dbReference>
<dbReference type="GO" id="GO:0032993">
    <property type="term" value="C:protein-DNA complex"/>
    <property type="evidence" value="ECO:0007669"/>
    <property type="project" value="TreeGrafter"/>
</dbReference>
<dbReference type="InterPro" id="IPR011006">
    <property type="entry name" value="CheY-like_superfamily"/>
</dbReference>
<keyword evidence="4" id="KW-0804">Transcription</keyword>
<evidence type="ECO:0000256" key="3">
    <source>
        <dbReference type="ARBA" id="ARBA00023125"/>
    </source>
</evidence>
<dbReference type="Pfam" id="PF00486">
    <property type="entry name" value="Trans_reg_C"/>
    <property type="match status" value="1"/>
</dbReference>
<name>A0A4U8QAC3_9FIRM</name>
<comment type="caution">
    <text evidence="10">The sequence shown here is derived from an EMBL/GenBank/DDBJ whole genome shotgun (WGS) entry which is preliminary data.</text>
</comment>
<accession>A0A4U8QAC3</accession>
<dbReference type="InterPro" id="IPR001867">
    <property type="entry name" value="OmpR/PhoB-type_DNA-bd"/>
</dbReference>
<gene>
    <name evidence="10" type="primary">arlR_3</name>
    <name evidence="10" type="ORF">DSM106044_01965</name>
</gene>
<keyword evidence="6" id="KW-0597">Phosphoprotein</keyword>
<dbReference type="Proteomes" id="UP000306509">
    <property type="component" value="Unassembled WGS sequence"/>
</dbReference>
<sequence>MMYLSNGRGDGMERILMIEDDIDLMEGVVFYLECEGYSLDRAVCKKEAKEKIDKENYSLLIMDCNLPDGNGFELCREVREYSQIPILMLTARDTEMDEIKALELGVDDFMTKPFSLSVLKARIKNLCRRRENASIINSNGVTIDKGRGKVFKENEEISLSTVEYKLLVYFVENKEQILSKEQILNWVWDQDGKYVDENIVSVNIRRLRMKIEKDSSNPQSIKTVHGMGYIWREKK</sequence>
<evidence type="ECO:0000259" key="8">
    <source>
        <dbReference type="PROSITE" id="PS50110"/>
    </source>
</evidence>
<evidence type="ECO:0000259" key="9">
    <source>
        <dbReference type="PROSITE" id="PS51755"/>
    </source>
</evidence>
<evidence type="ECO:0000313" key="10">
    <source>
        <dbReference type="EMBL" id="TLD01173.1"/>
    </source>
</evidence>
<dbReference type="InterPro" id="IPR039420">
    <property type="entry name" value="WalR-like"/>
</dbReference>
<dbReference type="AlphaFoldDB" id="A0A4U8QAC3"/>
<protein>
    <recommendedName>
        <fullName evidence="1">Stage 0 sporulation protein A homolog</fullName>
    </recommendedName>
</protein>
<feature type="DNA-binding region" description="OmpR/PhoB-type" evidence="7">
    <location>
        <begin position="133"/>
        <end position="233"/>
    </location>
</feature>
<feature type="modified residue" description="4-aspartylphosphate" evidence="6">
    <location>
        <position position="63"/>
    </location>
</feature>
<reference evidence="10 11" key="1">
    <citation type="journal article" date="2019" name="Anaerobe">
        <title>Detection of Robinsoniella peoriensis in multiple bone samples of a trauma patient.</title>
        <authorList>
            <person name="Schrottner P."/>
            <person name="Hartwich K."/>
            <person name="Bunk B."/>
            <person name="Schober I."/>
            <person name="Helbig S."/>
            <person name="Rudolph W.W."/>
            <person name="Gunzer F."/>
        </authorList>
    </citation>
    <scope>NUCLEOTIDE SEQUENCE [LARGE SCALE GENOMIC DNA]</scope>
    <source>
        <strain evidence="10 11">DSM 106044</strain>
    </source>
</reference>
<keyword evidence="2" id="KW-0805">Transcription regulation</keyword>
<evidence type="ECO:0000256" key="1">
    <source>
        <dbReference type="ARBA" id="ARBA00018672"/>
    </source>
</evidence>
<dbReference type="STRING" id="180332.GCA_000797495_04900"/>
<dbReference type="InterPro" id="IPR016032">
    <property type="entry name" value="Sig_transdc_resp-reg_C-effctor"/>
</dbReference>
<evidence type="ECO:0000256" key="6">
    <source>
        <dbReference type="PROSITE-ProRule" id="PRU00169"/>
    </source>
</evidence>
<dbReference type="CDD" id="cd00383">
    <property type="entry name" value="trans_reg_C"/>
    <property type="match status" value="1"/>
</dbReference>
<proteinExistence type="predicted"/>
<dbReference type="Gene3D" id="6.10.250.690">
    <property type="match status" value="1"/>
</dbReference>
<dbReference type="EMBL" id="QGQD01000043">
    <property type="protein sequence ID" value="TLD01173.1"/>
    <property type="molecule type" value="Genomic_DNA"/>
</dbReference>
<organism evidence="10 11">
    <name type="scientific">Robinsoniella peoriensis</name>
    <dbReference type="NCBI Taxonomy" id="180332"/>
    <lineage>
        <taxon>Bacteria</taxon>
        <taxon>Bacillati</taxon>
        <taxon>Bacillota</taxon>
        <taxon>Clostridia</taxon>
        <taxon>Lachnospirales</taxon>
        <taxon>Lachnospiraceae</taxon>
        <taxon>Robinsoniella</taxon>
    </lineage>
</organism>
<keyword evidence="11" id="KW-1185">Reference proteome</keyword>
<evidence type="ECO:0000256" key="5">
    <source>
        <dbReference type="ARBA" id="ARBA00024867"/>
    </source>
</evidence>
<dbReference type="PROSITE" id="PS51755">
    <property type="entry name" value="OMPR_PHOB"/>
    <property type="match status" value="1"/>
</dbReference>
<dbReference type="InterPro" id="IPR036388">
    <property type="entry name" value="WH-like_DNA-bd_sf"/>
</dbReference>
<dbReference type="GO" id="GO:0005829">
    <property type="term" value="C:cytosol"/>
    <property type="evidence" value="ECO:0007669"/>
    <property type="project" value="TreeGrafter"/>
</dbReference>
<dbReference type="Gene3D" id="3.40.50.2300">
    <property type="match status" value="1"/>
</dbReference>
<dbReference type="InterPro" id="IPR001789">
    <property type="entry name" value="Sig_transdc_resp-reg_receiver"/>
</dbReference>
<evidence type="ECO:0000256" key="7">
    <source>
        <dbReference type="PROSITE-ProRule" id="PRU01091"/>
    </source>
</evidence>
<dbReference type="GO" id="GO:0000976">
    <property type="term" value="F:transcription cis-regulatory region binding"/>
    <property type="evidence" value="ECO:0007669"/>
    <property type="project" value="TreeGrafter"/>
</dbReference>
<evidence type="ECO:0000256" key="4">
    <source>
        <dbReference type="ARBA" id="ARBA00023163"/>
    </source>
</evidence>